<dbReference type="SUPFAM" id="SSF46785">
    <property type="entry name" value="Winged helix' DNA-binding domain"/>
    <property type="match status" value="1"/>
</dbReference>
<gene>
    <name evidence="8" type="primary">LOC113722633</name>
</gene>
<evidence type="ECO:0000259" key="6">
    <source>
        <dbReference type="Pfam" id="PF08100"/>
    </source>
</evidence>
<keyword evidence="3" id="KW-0949">S-adenosyl-L-methionine</keyword>
<dbReference type="Pfam" id="PF08100">
    <property type="entry name" value="Dimerisation"/>
    <property type="match status" value="1"/>
</dbReference>
<feature type="domain" description="O-methyltransferase dimerisation" evidence="6">
    <location>
        <begin position="29"/>
        <end position="127"/>
    </location>
</feature>
<dbReference type="InterPro" id="IPR012967">
    <property type="entry name" value="COMT_dimerisation"/>
</dbReference>
<organism evidence="7 8">
    <name type="scientific">Coffea arabica</name>
    <name type="common">Arabian coffee</name>
    <dbReference type="NCBI Taxonomy" id="13443"/>
    <lineage>
        <taxon>Eukaryota</taxon>
        <taxon>Viridiplantae</taxon>
        <taxon>Streptophyta</taxon>
        <taxon>Embryophyta</taxon>
        <taxon>Tracheophyta</taxon>
        <taxon>Spermatophyta</taxon>
        <taxon>Magnoliopsida</taxon>
        <taxon>eudicotyledons</taxon>
        <taxon>Gunneridae</taxon>
        <taxon>Pentapetalae</taxon>
        <taxon>asterids</taxon>
        <taxon>lamiids</taxon>
        <taxon>Gentianales</taxon>
        <taxon>Rubiaceae</taxon>
        <taxon>Ixoroideae</taxon>
        <taxon>Gardenieae complex</taxon>
        <taxon>Bertiereae - Coffeeae clade</taxon>
        <taxon>Coffeeae</taxon>
        <taxon>Coffea</taxon>
    </lineage>
</organism>
<dbReference type="RefSeq" id="XP_071904378.1">
    <property type="nucleotide sequence ID" value="XM_072048277.1"/>
</dbReference>
<evidence type="ECO:0000313" key="8">
    <source>
        <dbReference type="RefSeq" id="XP_071904378.1"/>
    </source>
</evidence>
<dbReference type="InterPro" id="IPR016461">
    <property type="entry name" value="COMT-like"/>
</dbReference>
<dbReference type="InterPro" id="IPR001077">
    <property type="entry name" value="COMT_C"/>
</dbReference>
<protein>
    <submittedName>
        <fullName evidence="8">Caffeic acid 3-O-methyltransferase-like isoform X1</fullName>
    </submittedName>
</protein>
<evidence type="ECO:0000256" key="2">
    <source>
        <dbReference type="ARBA" id="ARBA00022679"/>
    </source>
</evidence>
<evidence type="ECO:0000256" key="1">
    <source>
        <dbReference type="ARBA" id="ARBA00022603"/>
    </source>
</evidence>
<dbReference type="Gene3D" id="3.40.50.150">
    <property type="entry name" value="Vaccinia Virus protein VP39"/>
    <property type="match status" value="1"/>
</dbReference>
<dbReference type="InterPro" id="IPR029063">
    <property type="entry name" value="SAM-dependent_MTases_sf"/>
</dbReference>
<dbReference type="Gene3D" id="1.10.10.10">
    <property type="entry name" value="Winged helix-like DNA-binding domain superfamily/Winged helix DNA-binding domain"/>
    <property type="match status" value="1"/>
</dbReference>
<feature type="domain" description="O-methyltransferase C-terminal" evidence="5">
    <location>
        <begin position="152"/>
        <end position="361"/>
    </location>
</feature>
<evidence type="ECO:0000256" key="3">
    <source>
        <dbReference type="ARBA" id="ARBA00022691"/>
    </source>
</evidence>
<accession>A0ABM4UAR2</accession>
<dbReference type="InterPro" id="IPR036388">
    <property type="entry name" value="WH-like_DNA-bd_sf"/>
</dbReference>
<reference evidence="8" key="1">
    <citation type="submission" date="2025-08" db="UniProtKB">
        <authorList>
            <consortium name="RefSeq"/>
        </authorList>
    </citation>
    <scope>IDENTIFICATION</scope>
    <source>
        <tissue evidence="8">Leaves</tissue>
    </source>
</reference>
<dbReference type="GeneID" id="113722633"/>
<comment type="similarity">
    <text evidence="4">Belongs to the class I-like SAM-binding methyltransferase superfamily. Cation-independent O-methyltransferase family. COMT subfamily.</text>
</comment>
<keyword evidence="1" id="KW-0489">Methyltransferase</keyword>
<dbReference type="Proteomes" id="UP001652660">
    <property type="component" value="Chromosome 5e"/>
</dbReference>
<evidence type="ECO:0000313" key="7">
    <source>
        <dbReference type="Proteomes" id="UP001652660"/>
    </source>
</evidence>
<dbReference type="PROSITE" id="PS51683">
    <property type="entry name" value="SAM_OMT_II"/>
    <property type="match status" value="1"/>
</dbReference>
<dbReference type="PIRSF" id="PIRSF005739">
    <property type="entry name" value="O-mtase"/>
    <property type="match status" value="1"/>
</dbReference>
<sequence length="379" mass="41810">MDSLAETTKNQVVLKEEEEEEEEHFSYAMQLVTSAAQPMVLLAAIRLDVFEIIARAGPGAQLSPSEIAANVSSENPNATAMLDRMLRLLASYSVLTCSVATDVDGDHDIQTPTRVYGLAPVAKFFVQNKTKGGGSLGSVLGLLQDKVFIDSWYQLEDALRKGGDPFHRAHGTHAFEFLGSDPRFNEVFNKAMIHHTAIVINRMLERYKGFEHLKTLVDVGGGLGMNLNIITTKYPSLKGINFDLPHVIQHAPAYPGKFAGVEHVGGDMFESVPQGDAIFMKWILHDWDDDHCLKLLKNCYKALPDNGKVIAVDAILPVIPDDSARDKATCQADLIVVTQYKGGIERYETEFLALATAAGFKGISVKCFVCNLWVMEFYK</sequence>
<proteinExistence type="inferred from homology"/>
<keyword evidence="7" id="KW-1185">Reference proteome</keyword>
<dbReference type="InterPro" id="IPR036390">
    <property type="entry name" value="WH_DNA-bd_sf"/>
</dbReference>
<evidence type="ECO:0000259" key="5">
    <source>
        <dbReference type="Pfam" id="PF00891"/>
    </source>
</evidence>
<evidence type="ECO:0000256" key="4">
    <source>
        <dbReference type="ARBA" id="ARBA00034481"/>
    </source>
</evidence>
<keyword evidence="2" id="KW-0808">Transferase</keyword>
<dbReference type="Pfam" id="PF00891">
    <property type="entry name" value="Methyltransf_2"/>
    <property type="match status" value="1"/>
</dbReference>
<dbReference type="SUPFAM" id="SSF53335">
    <property type="entry name" value="S-adenosyl-L-methionine-dependent methyltransferases"/>
    <property type="match status" value="1"/>
</dbReference>
<name>A0ABM4UAR2_COFAR</name>
<dbReference type="PANTHER" id="PTHR11746">
    <property type="entry name" value="O-METHYLTRANSFERASE"/>
    <property type="match status" value="1"/>
</dbReference>